<organism evidence="2 3">
    <name type="scientific">Pyricularia oryzae (strain 70-15 / ATCC MYA-4617 / FGSC 8958)</name>
    <name type="common">Rice blast fungus</name>
    <name type="synonym">Magnaporthe oryzae</name>
    <dbReference type="NCBI Taxonomy" id="242507"/>
    <lineage>
        <taxon>Eukaryota</taxon>
        <taxon>Fungi</taxon>
        <taxon>Dikarya</taxon>
        <taxon>Ascomycota</taxon>
        <taxon>Pezizomycotina</taxon>
        <taxon>Sordariomycetes</taxon>
        <taxon>Sordariomycetidae</taxon>
        <taxon>Magnaporthales</taxon>
        <taxon>Pyriculariaceae</taxon>
        <taxon>Pyricularia</taxon>
    </lineage>
</organism>
<dbReference type="EMBL" id="CM001232">
    <property type="protein sequence ID" value="EHA53839.1"/>
    <property type="molecule type" value="Genomic_DNA"/>
</dbReference>
<evidence type="ECO:0000313" key="2">
    <source>
        <dbReference type="EMBL" id="EHA53839.1"/>
    </source>
</evidence>
<name>G4MT93_PYRO7</name>
<sequence>MTSLFGKSTVQDLLHKELPSHPTSLPSFSCLSTFSNHASHSCSPTFLSHRSSSVWTSNTTTRLDNPANIYGSLQGNIATTKKAHTHTRTLTHIIKMSFANTSPLTGFLQLAPATSNSYPQVQRSQQPKTEAEPAAAAAAVPAESNAATASPQPVQRRSSSLSSSSSNDGMRFLKLGPVHWGEHMEDHQGDFAVE</sequence>
<dbReference type="eggNOG" id="ENOG502SFQR">
    <property type="taxonomic scope" value="Eukaryota"/>
</dbReference>
<gene>
    <name evidence="2" type="ORF">MGG_04654</name>
</gene>
<dbReference type="OrthoDB" id="5226533at2759"/>
<protein>
    <submittedName>
        <fullName evidence="2">Uncharacterized protein</fullName>
    </submittedName>
</protein>
<feature type="compositionally biased region" description="Polar residues" evidence="1">
    <location>
        <begin position="118"/>
        <end position="128"/>
    </location>
</feature>
<dbReference type="Proteomes" id="UP000009058">
    <property type="component" value="Chromosome 2"/>
</dbReference>
<reference key="2">
    <citation type="submission" date="2011-05" db="EMBL/GenBank/DDBJ databases">
        <title>The Genome Sequence of Magnaporthe oryzae 70-15.</title>
        <authorList>
            <consortium name="The Broad Institute Genome Sequencing Platform"/>
            <person name="Ma L.-J."/>
            <person name="Dead R."/>
            <person name="Young S.K."/>
            <person name="Zeng Q."/>
            <person name="Gargeya S."/>
            <person name="Fitzgerald M."/>
            <person name="Haas B."/>
            <person name="Abouelleil A."/>
            <person name="Alvarado L."/>
            <person name="Arachchi H.M."/>
            <person name="Berlin A."/>
            <person name="Brown A."/>
            <person name="Chapman S.B."/>
            <person name="Chen Z."/>
            <person name="Dunbar C."/>
            <person name="Freedman E."/>
            <person name="Gearin G."/>
            <person name="Gellesch M."/>
            <person name="Goldberg J."/>
            <person name="Griggs A."/>
            <person name="Gujja S."/>
            <person name="Heiman D."/>
            <person name="Howarth C."/>
            <person name="Larson L."/>
            <person name="Lui A."/>
            <person name="MacDonald P.J.P."/>
            <person name="Mehta T."/>
            <person name="Montmayeur A."/>
            <person name="Murphy C."/>
            <person name="Neiman D."/>
            <person name="Pearson M."/>
            <person name="Priest M."/>
            <person name="Roberts A."/>
            <person name="Saif S."/>
            <person name="Shea T."/>
            <person name="Shenoy N."/>
            <person name="Sisk P."/>
            <person name="Stolte C."/>
            <person name="Sykes S."/>
            <person name="Yandava C."/>
            <person name="Wortman J."/>
            <person name="Nusbaum C."/>
            <person name="Birren B."/>
        </authorList>
    </citation>
    <scope>NUCLEOTIDE SEQUENCE</scope>
    <source>
        <strain>70-15</strain>
    </source>
</reference>
<dbReference type="RefSeq" id="XP_003713646.1">
    <property type="nucleotide sequence ID" value="XM_003713598.1"/>
</dbReference>
<dbReference type="GeneID" id="2678094"/>
<feature type="region of interest" description="Disordered" evidence="1">
    <location>
        <begin position="118"/>
        <end position="171"/>
    </location>
</feature>
<dbReference type="AlphaFoldDB" id="G4MT93"/>
<evidence type="ECO:0000256" key="1">
    <source>
        <dbReference type="SAM" id="MobiDB-lite"/>
    </source>
</evidence>
<feature type="compositionally biased region" description="Low complexity" evidence="1">
    <location>
        <begin position="132"/>
        <end position="150"/>
    </location>
</feature>
<dbReference type="HOGENOM" id="CLU_1402696_0_0_1"/>
<evidence type="ECO:0000313" key="3">
    <source>
        <dbReference type="Proteomes" id="UP000009058"/>
    </source>
</evidence>
<dbReference type="VEuPathDB" id="FungiDB:MGG_04654"/>
<dbReference type="InParanoid" id="G4MT93"/>
<keyword evidence="3" id="KW-1185">Reference proteome</keyword>
<dbReference type="KEGG" id="mgr:MGG_04654"/>
<proteinExistence type="predicted"/>
<accession>G4MT93</accession>
<reference evidence="2 3" key="1">
    <citation type="journal article" date="2005" name="Nature">
        <title>The genome sequence of the rice blast fungus Magnaporthe grisea.</title>
        <authorList>
            <person name="Dean R.A."/>
            <person name="Talbot N.J."/>
            <person name="Ebbole D.J."/>
            <person name="Farman M.L."/>
            <person name="Mitchell T.K."/>
            <person name="Orbach M.J."/>
            <person name="Thon M."/>
            <person name="Kulkarni R."/>
            <person name="Xu J.R."/>
            <person name="Pan H."/>
            <person name="Read N.D."/>
            <person name="Lee Y.H."/>
            <person name="Carbone I."/>
            <person name="Brown D."/>
            <person name="Oh Y.Y."/>
            <person name="Donofrio N."/>
            <person name="Jeong J.S."/>
            <person name="Soanes D.M."/>
            <person name="Djonovic S."/>
            <person name="Kolomiets E."/>
            <person name="Rehmeyer C."/>
            <person name="Li W."/>
            <person name="Harding M."/>
            <person name="Kim S."/>
            <person name="Lebrun M.H."/>
            <person name="Bohnert H."/>
            <person name="Coughlan S."/>
            <person name="Butler J."/>
            <person name="Calvo S."/>
            <person name="Ma L.J."/>
            <person name="Nicol R."/>
            <person name="Purcell S."/>
            <person name="Nusbaum C."/>
            <person name="Galagan J.E."/>
            <person name="Birren B.W."/>
        </authorList>
    </citation>
    <scope>NUCLEOTIDE SEQUENCE [LARGE SCALE GENOMIC DNA]</scope>
    <source>
        <strain evidence="3">70-15 / ATCC MYA-4617 / FGSC 8958</strain>
    </source>
</reference>